<feature type="region of interest" description="Disordered" evidence="1">
    <location>
        <begin position="1"/>
        <end position="44"/>
    </location>
</feature>
<feature type="region of interest" description="Disordered" evidence="1">
    <location>
        <begin position="91"/>
        <end position="125"/>
    </location>
</feature>
<dbReference type="Proteomes" id="UP000799436">
    <property type="component" value="Unassembled WGS sequence"/>
</dbReference>
<organism evidence="2 3">
    <name type="scientific">Teratosphaeria nubilosa</name>
    <dbReference type="NCBI Taxonomy" id="161662"/>
    <lineage>
        <taxon>Eukaryota</taxon>
        <taxon>Fungi</taxon>
        <taxon>Dikarya</taxon>
        <taxon>Ascomycota</taxon>
        <taxon>Pezizomycotina</taxon>
        <taxon>Dothideomycetes</taxon>
        <taxon>Dothideomycetidae</taxon>
        <taxon>Mycosphaerellales</taxon>
        <taxon>Teratosphaeriaceae</taxon>
        <taxon>Teratosphaeria</taxon>
    </lineage>
</organism>
<evidence type="ECO:0000256" key="1">
    <source>
        <dbReference type="SAM" id="MobiDB-lite"/>
    </source>
</evidence>
<dbReference type="OrthoDB" id="3902330at2759"/>
<name>A0A6G1L3Q5_9PEZI</name>
<evidence type="ECO:0000313" key="3">
    <source>
        <dbReference type="Proteomes" id="UP000799436"/>
    </source>
</evidence>
<protein>
    <submittedName>
        <fullName evidence="2">Uncharacterized protein</fullName>
    </submittedName>
</protein>
<accession>A0A6G1L3Q5</accession>
<gene>
    <name evidence="2" type="ORF">EJ03DRAFT_145202</name>
</gene>
<sequence>MFRTQTTSPVPLHLRHSRHHRQDHHSQQPRPYQESYQCQDSSSGTASYFHSNAAMDHKANDMLQLSMHMPSRPFSNRFEVLVVPQPVAEPRNTSQFHVPNRYRRSRNSRGTKEAKRRRDARRSRRKLAAQLLDEQLSHDIDAALNEVDIFPQLQVGHPTPTQALPMAGSQHFGALPRIPATPPQLPDFDFPMINMDFVPQLAPRPKTSTPPTIPPAFSIPSWCPNVPALTRRLWTDSLPNFFDLSALPEPKETPVTTLTSSRSSKVCQELQLWRGNDIIKPKQSRFFPAPQSLPKPNVKLPSPTACTLHIMEKILPSVTSDDLPAPPPYQDFVSAVSNPATGGTYVDETVAELQAPQAPKCRAASSVLEPSAANLWRILMDQDGLLEDCTVLDTYLASLSTQEPDDSISAAWSSARELDHSYSKAAELDNTEVPYVHANSLADTELSLSPYIHEHANIRDSAVDFVPLPSPPVGLDELMIDDGVVEHAYLENAYLNNLEETSDSGEDITTISDDNPDTKIYYQPSMPPFLLTEILPVDCIASPIEEKDTETILAKSDAQFLSEQSLFDLPSQNALVASINNSSRQSAIDLAEFLKLGHAKNCWCPDCQEEIPELVPPEKLEEGEDEWMVYSPTSTVETGSGTIEGCVNGEGHEDQDDNAGLTSHEMSCSWENWYPSEKNDEAWTMALERYKHEDMMVDATERDARCEDWDYWT</sequence>
<dbReference type="AlphaFoldDB" id="A0A6G1L3Q5"/>
<evidence type="ECO:0000313" key="2">
    <source>
        <dbReference type="EMBL" id="KAF2767563.1"/>
    </source>
</evidence>
<proteinExistence type="predicted"/>
<keyword evidence="3" id="KW-1185">Reference proteome</keyword>
<reference evidence="2" key="1">
    <citation type="journal article" date="2020" name="Stud. Mycol.">
        <title>101 Dothideomycetes genomes: a test case for predicting lifestyles and emergence of pathogens.</title>
        <authorList>
            <person name="Haridas S."/>
            <person name="Albert R."/>
            <person name="Binder M."/>
            <person name="Bloem J."/>
            <person name="Labutti K."/>
            <person name="Salamov A."/>
            <person name="Andreopoulos B."/>
            <person name="Baker S."/>
            <person name="Barry K."/>
            <person name="Bills G."/>
            <person name="Bluhm B."/>
            <person name="Cannon C."/>
            <person name="Castanera R."/>
            <person name="Culley D."/>
            <person name="Daum C."/>
            <person name="Ezra D."/>
            <person name="Gonzalez J."/>
            <person name="Henrissat B."/>
            <person name="Kuo A."/>
            <person name="Liang C."/>
            <person name="Lipzen A."/>
            <person name="Lutzoni F."/>
            <person name="Magnuson J."/>
            <person name="Mondo S."/>
            <person name="Nolan M."/>
            <person name="Ohm R."/>
            <person name="Pangilinan J."/>
            <person name="Park H.-J."/>
            <person name="Ramirez L."/>
            <person name="Alfaro M."/>
            <person name="Sun H."/>
            <person name="Tritt A."/>
            <person name="Yoshinaga Y."/>
            <person name="Zwiers L.-H."/>
            <person name="Turgeon B."/>
            <person name="Goodwin S."/>
            <person name="Spatafora J."/>
            <person name="Crous P."/>
            <person name="Grigoriev I."/>
        </authorList>
    </citation>
    <scope>NUCLEOTIDE SEQUENCE</scope>
    <source>
        <strain evidence="2">CBS 116005</strain>
    </source>
</reference>
<feature type="compositionally biased region" description="Basic residues" evidence="1">
    <location>
        <begin position="13"/>
        <end position="23"/>
    </location>
</feature>
<dbReference type="EMBL" id="ML995854">
    <property type="protein sequence ID" value="KAF2767563.1"/>
    <property type="molecule type" value="Genomic_DNA"/>
</dbReference>
<feature type="compositionally biased region" description="Polar residues" evidence="1">
    <location>
        <begin position="34"/>
        <end position="44"/>
    </location>
</feature>
<feature type="compositionally biased region" description="Basic residues" evidence="1">
    <location>
        <begin position="100"/>
        <end position="125"/>
    </location>
</feature>